<reference evidence="3 4" key="1">
    <citation type="submission" date="2019-02" db="EMBL/GenBank/DDBJ databases">
        <title>Deep-cultivation of Planctomycetes and their phenomic and genomic characterization uncovers novel biology.</title>
        <authorList>
            <person name="Wiegand S."/>
            <person name="Jogler M."/>
            <person name="Boedeker C."/>
            <person name="Pinto D."/>
            <person name="Vollmers J."/>
            <person name="Rivas-Marin E."/>
            <person name="Kohn T."/>
            <person name="Peeters S.H."/>
            <person name="Heuer A."/>
            <person name="Rast P."/>
            <person name="Oberbeckmann S."/>
            <person name="Bunk B."/>
            <person name="Jeske O."/>
            <person name="Meyerdierks A."/>
            <person name="Storesund J.E."/>
            <person name="Kallscheuer N."/>
            <person name="Luecker S."/>
            <person name="Lage O.M."/>
            <person name="Pohl T."/>
            <person name="Merkel B.J."/>
            <person name="Hornburger P."/>
            <person name="Mueller R.-W."/>
            <person name="Bruemmer F."/>
            <person name="Labrenz M."/>
            <person name="Spormann A.M."/>
            <person name="Op den Camp H."/>
            <person name="Overmann J."/>
            <person name="Amann R."/>
            <person name="Jetten M.S.M."/>
            <person name="Mascher T."/>
            <person name="Medema M.H."/>
            <person name="Devos D.P."/>
            <person name="Kaster A.-K."/>
            <person name="Ovreas L."/>
            <person name="Rohde M."/>
            <person name="Galperin M.Y."/>
            <person name="Jogler C."/>
        </authorList>
    </citation>
    <scope>NUCLEOTIDE SEQUENCE [LARGE SCALE GENOMIC DNA]</scope>
    <source>
        <strain evidence="3 4">Pan189</strain>
    </source>
</reference>
<dbReference type="SUPFAM" id="SSF53335">
    <property type="entry name" value="S-adenosyl-L-methionine-dependent methyltransferases"/>
    <property type="match status" value="1"/>
</dbReference>
<dbReference type="EMBL" id="CP036268">
    <property type="protein sequence ID" value="QDT38970.1"/>
    <property type="molecule type" value="Genomic_DNA"/>
</dbReference>
<dbReference type="GO" id="GO:0008757">
    <property type="term" value="F:S-adenosylmethionine-dependent methyltransferase activity"/>
    <property type="evidence" value="ECO:0007669"/>
    <property type="project" value="InterPro"/>
</dbReference>
<keyword evidence="3" id="KW-0808">Transferase</keyword>
<keyword evidence="3" id="KW-0489">Methyltransferase</keyword>
<dbReference type="CDD" id="cd02440">
    <property type="entry name" value="AdoMet_MTases"/>
    <property type="match status" value="1"/>
</dbReference>
<evidence type="ECO:0000313" key="3">
    <source>
        <dbReference type="EMBL" id="QDT38970.1"/>
    </source>
</evidence>
<evidence type="ECO:0000256" key="1">
    <source>
        <dbReference type="SAM" id="MobiDB-lite"/>
    </source>
</evidence>
<dbReference type="InterPro" id="IPR029063">
    <property type="entry name" value="SAM-dependent_MTases_sf"/>
</dbReference>
<dbReference type="RefSeq" id="WP_310820632.1">
    <property type="nucleotide sequence ID" value="NZ_CP036268.1"/>
</dbReference>
<dbReference type="EC" id="2.1.1.164" evidence="3"/>
<dbReference type="AlphaFoldDB" id="A0A517R547"/>
<dbReference type="GO" id="GO:0032259">
    <property type="term" value="P:methylation"/>
    <property type="evidence" value="ECO:0007669"/>
    <property type="project" value="UniProtKB-KW"/>
</dbReference>
<evidence type="ECO:0000313" key="4">
    <source>
        <dbReference type="Proteomes" id="UP000317318"/>
    </source>
</evidence>
<evidence type="ECO:0000259" key="2">
    <source>
        <dbReference type="Pfam" id="PF08241"/>
    </source>
</evidence>
<proteinExistence type="predicted"/>
<protein>
    <submittedName>
        <fullName evidence="3">Demethylrebeccamycin-D-glucose O-methyltransferase</fullName>
        <ecNumber evidence="3">2.1.1.164</ecNumber>
    </submittedName>
</protein>
<keyword evidence="4" id="KW-1185">Reference proteome</keyword>
<dbReference type="GO" id="GO:0102082">
    <property type="term" value="F:demethylrebeccamycin--D-glucose O-methyltransferase activity"/>
    <property type="evidence" value="ECO:0007669"/>
    <property type="project" value="UniProtKB-EC"/>
</dbReference>
<organism evidence="3 4">
    <name type="scientific">Stratiformator vulcanicus</name>
    <dbReference type="NCBI Taxonomy" id="2527980"/>
    <lineage>
        <taxon>Bacteria</taxon>
        <taxon>Pseudomonadati</taxon>
        <taxon>Planctomycetota</taxon>
        <taxon>Planctomycetia</taxon>
        <taxon>Planctomycetales</taxon>
        <taxon>Planctomycetaceae</taxon>
        <taxon>Stratiformator</taxon>
    </lineage>
</organism>
<accession>A0A517R547</accession>
<dbReference type="Proteomes" id="UP000317318">
    <property type="component" value="Chromosome"/>
</dbReference>
<sequence length="239" mass="26149">MTGQATMLQRQLEDEFSESSEEALTYDKMDHDAVNQAFVDEFLAAVESQGLGPRLHDGVNPLTLVDVGTGTARIPINLARRPLFVKPIVVDASEAMLKLAKLNIYASGLQANIVLKQANAHELPFDDQQFDALMSNSLIHHIPKPSAVFAEMLRVLKPGGLIFVRDLARPESTEGVEELVAKHAAEETEEAQQLFRQSLQAALTVDEVASMLKEQGVDPGLVTMSSDRHWTIAGLVKPV</sequence>
<feature type="domain" description="Methyltransferase type 11" evidence="2">
    <location>
        <begin position="65"/>
        <end position="163"/>
    </location>
</feature>
<name>A0A517R547_9PLAN</name>
<gene>
    <name evidence="3" type="primary">rebM_2</name>
    <name evidence="3" type="ORF">Pan189_33700</name>
</gene>
<dbReference type="Pfam" id="PF08241">
    <property type="entry name" value="Methyltransf_11"/>
    <property type="match status" value="1"/>
</dbReference>
<dbReference type="KEGG" id="svp:Pan189_33700"/>
<dbReference type="InterPro" id="IPR013216">
    <property type="entry name" value="Methyltransf_11"/>
</dbReference>
<dbReference type="Gene3D" id="3.40.50.150">
    <property type="entry name" value="Vaccinia Virus protein VP39"/>
    <property type="match status" value="1"/>
</dbReference>
<feature type="region of interest" description="Disordered" evidence="1">
    <location>
        <begin position="1"/>
        <end position="22"/>
    </location>
</feature>
<dbReference type="PANTHER" id="PTHR43591:SF24">
    <property type="entry name" value="2-METHOXY-6-POLYPRENYL-1,4-BENZOQUINOL METHYLASE, MITOCHONDRIAL"/>
    <property type="match status" value="1"/>
</dbReference>
<dbReference type="PANTHER" id="PTHR43591">
    <property type="entry name" value="METHYLTRANSFERASE"/>
    <property type="match status" value="1"/>
</dbReference>